<sequence>MAGHMIVENPMPEFLKSEATCVSRAVYCKSCPFCRYTSTDTFLDPYNGIDPNNHAIAQYPAKAPTCTEAGWEAYEACTREGCHDSTKVELPALGHALVHHEAKASTAAEAGNIEYWYCDNCGKYFSDAADTKEIKEADTVVAKLDPSIIAGDGATVMQGEHKALSFTSDAAFADFIRVELDGKTLNEKNYTVKDGSTIVTLNADYVVKLSAGAHTLGIVSQSGTATAKFTVSKKEAETTATTDKPASSTKSPQSGDTSNLALWIALLFVSGGADVGTTVVSRKKKYHR</sequence>
<reference evidence="2" key="1">
    <citation type="submission" date="2020-08" db="EMBL/GenBank/DDBJ databases">
        <title>Genome public.</title>
        <authorList>
            <person name="Liu C."/>
            <person name="Sun Q."/>
        </authorList>
    </citation>
    <scope>NUCLEOTIDE SEQUENCE</scope>
    <source>
        <strain evidence="2">NSJ-40</strain>
    </source>
</reference>
<dbReference type="EMBL" id="JACRSN010000001">
    <property type="protein sequence ID" value="MBC8532671.1"/>
    <property type="molecule type" value="Genomic_DNA"/>
</dbReference>
<evidence type="ECO:0000313" key="2">
    <source>
        <dbReference type="EMBL" id="MBC8532671.1"/>
    </source>
</evidence>
<evidence type="ECO:0000256" key="1">
    <source>
        <dbReference type="SAM" id="MobiDB-lite"/>
    </source>
</evidence>
<evidence type="ECO:0000313" key="3">
    <source>
        <dbReference type="Proteomes" id="UP000651482"/>
    </source>
</evidence>
<dbReference type="AlphaFoldDB" id="A0A926HRT4"/>
<comment type="caution">
    <text evidence="2">The sequence shown here is derived from an EMBL/GenBank/DDBJ whole genome shotgun (WGS) entry which is preliminary data.</text>
</comment>
<feature type="region of interest" description="Disordered" evidence="1">
    <location>
        <begin position="235"/>
        <end position="256"/>
    </location>
</feature>
<protein>
    <submittedName>
        <fullName evidence="2">Uncharacterized protein</fullName>
    </submittedName>
</protein>
<gene>
    <name evidence="2" type="ORF">IAG03_01370</name>
</gene>
<keyword evidence="3" id="KW-1185">Reference proteome</keyword>
<proteinExistence type="predicted"/>
<organism evidence="2 3">
    <name type="scientific">Yeguia hominis</name>
    <dbReference type="NCBI Taxonomy" id="2763662"/>
    <lineage>
        <taxon>Bacteria</taxon>
        <taxon>Bacillati</taxon>
        <taxon>Bacillota</taxon>
        <taxon>Clostridia</taxon>
        <taxon>Eubacteriales</taxon>
        <taxon>Yeguiaceae</taxon>
        <taxon>Yeguia</taxon>
    </lineage>
</organism>
<accession>A0A926HRT4</accession>
<dbReference type="RefSeq" id="WP_249317881.1">
    <property type="nucleotide sequence ID" value="NZ_JACRSN010000001.1"/>
</dbReference>
<dbReference type="Proteomes" id="UP000651482">
    <property type="component" value="Unassembled WGS sequence"/>
</dbReference>
<feature type="compositionally biased region" description="Polar residues" evidence="1">
    <location>
        <begin position="244"/>
        <end position="256"/>
    </location>
</feature>
<name>A0A926HRT4_9FIRM</name>